<keyword evidence="6" id="KW-0408">Iron</keyword>
<feature type="domain" description="4Fe-4S ferredoxin-type" evidence="8">
    <location>
        <begin position="92"/>
        <end position="121"/>
    </location>
</feature>
<dbReference type="GO" id="GO:0046872">
    <property type="term" value="F:metal ion binding"/>
    <property type="evidence" value="ECO:0007669"/>
    <property type="project" value="UniProtKB-KW"/>
</dbReference>
<comment type="caution">
    <text evidence="9">The sequence shown here is derived from an EMBL/GenBank/DDBJ whole genome shotgun (WGS) entry which is preliminary data.</text>
</comment>
<accession>A0A7C9NTH1</accession>
<evidence type="ECO:0000256" key="3">
    <source>
        <dbReference type="ARBA" id="ARBA00022723"/>
    </source>
</evidence>
<dbReference type="InterPro" id="IPR017900">
    <property type="entry name" value="4Fe4S_Fe_S_CS"/>
</dbReference>
<dbReference type="PANTHER" id="PTHR43177:SF5">
    <property type="entry name" value="ANAEROBIC DIMETHYL SULFOXIDE REDUCTASE CHAIN B-RELATED"/>
    <property type="match status" value="1"/>
</dbReference>
<dbReference type="SUPFAM" id="SSF54862">
    <property type="entry name" value="4Fe-4S ferredoxins"/>
    <property type="match status" value="1"/>
</dbReference>
<evidence type="ECO:0000256" key="1">
    <source>
        <dbReference type="ARBA" id="ARBA00022448"/>
    </source>
</evidence>
<keyword evidence="4" id="KW-0677">Repeat</keyword>
<keyword evidence="3" id="KW-0479">Metal-binding</keyword>
<dbReference type="CDD" id="cd16371">
    <property type="entry name" value="DMSOR_beta_like"/>
    <property type="match status" value="1"/>
</dbReference>
<dbReference type="PROSITE" id="PS51379">
    <property type="entry name" value="4FE4S_FER_2"/>
    <property type="match status" value="3"/>
</dbReference>
<evidence type="ECO:0000259" key="8">
    <source>
        <dbReference type="PROSITE" id="PS51379"/>
    </source>
</evidence>
<organism evidence="9">
    <name type="scientific">Muribaculaceae bacterium Z82</name>
    <dbReference type="NCBI Taxonomy" id="2304548"/>
    <lineage>
        <taxon>Bacteria</taxon>
        <taxon>Pseudomonadati</taxon>
        <taxon>Bacteroidota</taxon>
        <taxon>Bacteroidia</taxon>
        <taxon>Bacteroidales</taxon>
        <taxon>Muribaculaceae</taxon>
    </lineage>
</organism>
<feature type="domain" description="4Fe-4S ferredoxin-type" evidence="8">
    <location>
        <begin position="4"/>
        <end position="34"/>
    </location>
</feature>
<reference evidence="9" key="1">
    <citation type="submission" date="2018-08" db="EMBL/GenBank/DDBJ databases">
        <title>Murine metabolic-syndrome-specific gut microbial biobank.</title>
        <authorList>
            <person name="Liu C."/>
        </authorList>
    </citation>
    <scope>NUCLEOTIDE SEQUENCE [LARGE SCALE GENOMIC DNA]</scope>
    <source>
        <strain evidence="9">Z82</strain>
    </source>
</reference>
<evidence type="ECO:0000256" key="6">
    <source>
        <dbReference type="ARBA" id="ARBA00023004"/>
    </source>
</evidence>
<evidence type="ECO:0000256" key="5">
    <source>
        <dbReference type="ARBA" id="ARBA00022982"/>
    </source>
</evidence>
<sequence length="212" mass="22916">MTQMGFYHNTDICIGCKACIISCKDKNDLPLGEKFRRVYDYANCDWEVDENGACTPSNTFAYSVSVSCNHCTEPACEAVCPTGSIVKRDKDGVVLRDESTCIGCGSCVQACPYGASYVSDATNTARKCDFCADLLDQGEKPYCVASCSMRCLDFGDIDELRAKYGDVATIAPLPEDTSTGPNVVFSPSRLNPDGALEGVLLNEEQELISETV</sequence>
<protein>
    <submittedName>
        <fullName evidence="9">4Fe-4S dicluster domain-containing protein</fullName>
    </submittedName>
</protein>
<evidence type="ECO:0000256" key="7">
    <source>
        <dbReference type="ARBA" id="ARBA00023014"/>
    </source>
</evidence>
<dbReference type="InterPro" id="IPR017896">
    <property type="entry name" value="4Fe4S_Fe-S-bd"/>
</dbReference>
<proteinExistence type="predicted"/>
<evidence type="ECO:0000256" key="2">
    <source>
        <dbReference type="ARBA" id="ARBA00022485"/>
    </source>
</evidence>
<name>A0A7C9NTH1_9BACT</name>
<dbReference type="EMBL" id="QWKH01000113">
    <property type="protein sequence ID" value="NBI35389.1"/>
    <property type="molecule type" value="Genomic_DNA"/>
</dbReference>
<dbReference type="GO" id="GO:0051539">
    <property type="term" value="F:4 iron, 4 sulfur cluster binding"/>
    <property type="evidence" value="ECO:0007669"/>
    <property type="project" value="UniProtKB-KW"/>
</dbReference>
<keyword evidence="1" id="KW-0813">Transport</keyword>
<dbReference type="Pfam" id="PF13247">
    <property type="entry name" value="Fer4_11"/>
    <property type="match status" value="1"/>
</dbReference>
<evidence type="ECO:0000256" key="4">
    <source>
        <dbReference type="ARBA" id="ARBA00022737"/>
    </source>
</evidence>
<keyword evidence="2" id="KW-0004">4Fe-4S</keyword>
<dbReference type="Pfam" id="PF12800">
    <property type="entry name" value="Fer4_4"/>
    <property type="match status" value="1"/>
</dbReference>
<feature type="domain" description="4Fe-4S ferredoxin-type" evidence="8">
    <location>
        <begin position="60"/>
        <end position="90"/>
    </location>
</feature>
<evidence type="ECO:0000313" key="9">
    <source>
        <dbReference type="EMBL" id="NBI35389.1"/>
    </source>
</evidence>
<keyword evidence="7" id="KW-0411">Iron-sulfur</keyword>
<gene>
    <name evidence="9" type="ORF">D1639_10210</name>
</gene>
<dbReference type="Gene3D" id="3.30.70.20">
    <property type="match status" value="2"/>
</dbReference>
<dbReference type="PANTHER" id="PTHR43177">
    <property type="entry name" value="PROTEIN NRFC"/>
    <property type="match status" value="1"/>
</dbReference>
<dbReference type="PROSITE" id="PS00198">
    <property type="entry name" value="4FE4S_FER_1"/>
    <property type="match status" value="1"/>
</dbReference>
<dbReference type="AlphaFoldDB" id="A0A7C9NTH1"/>
<keyword evidence="5" id="KW-0249">Electron transport</keyword>
<dbReference type="InterPro" id="IPR050954">
    <property type="entry name" value="ET_IronSulfur_Cluster-Binding"/>
</dbReference>